<keyword evidence="6" id="KW-0997">Cell inner membrane</keyword>
<keyword evidence="6 7" id="KW-0472">Membrane</keyword>
<evidence type="ECO:0000256" key="7">
    <source>
        <dbReference type="SAM" id="Phobius"/>
    </source>
</evidence>
<dbReference type="HAMAP" id="MF_00479">
    <property type="entry name" value="RsxG_RnfG"/>
    <property type="match status" value="1"/>
</dbReference>
<dbReference type="PANTHER" id="PTHR36118">
    <property type="entry name" value="ION-TRANSLOCATING OXIDOREDUCTASE COMPLEX SUBUNIT G"/>
    <property type="match status" value="1"/>
</dbReference>
<dbReference type="EC" id="7.-.-.-" evidence="6"/>
<keyword evidence="6" id="KW-1003">Cell membrane</keyword>
<feature type="domain" description="FMN-binding" evidence="8">
    <location>
        <begin position="126"/>
        <end position="218"/>
    </location>
</feature>
<dbReference type="GO" id="GO:0005886">
    <property type="term" value="C:plasma membrane"/>
    <property type="evidence" value="ECO:0007669"/>
    <property type="project" value="UniProtKB-SubCell"/>
</dbReference>
<dbReference type="GO" id="GO:0009055">
    <property type="term" value="F:electron transfer activity"/>
    <property type="evidence" value="ECO:0007669"/>
    <property type="project" value="InterPro"/>
</dbReference>
<feature type="transmembrane region" description="Helical" evidence="7">
    <location>
        <begin position="35"/>
        <end position="56"/>
    </location>
</feature>
<keyword evidence="4 6" id="KW-0288">FMN</keyword>
<dbReference type="PANTHER" id="PTHR36118:SF1">
    <property type="entry name" value="ION-TRANSLOCATING OXIDOREDUCTASE COMPLEX SUBUNIT G"/>
    <property type="match status" value="1"/>
</dbReference>
<comment type="subunit">
    <text evidence="6">The complex is composed of six subunits: RnfA, RnfB, RnfC, RnfD, RnfE and RnfG.</text>
</comment>
<evidence type="ECO:0000256" key="5">
    <source>
        <dbReference type="ARBA" id="ARBA00022982"/>
    </source>
</evidence>
<evidence type="ECO:0000256" key="4">
    <source>
        <dbReference type="ARBA" id="ARBA00022643"/>
    </source>
</evidence>
<dbReference type="GO" id="GO:0010181">
    <property type="term" value="F:FMN binding"/>
    <property type="evidence" value="ECO:0007669"/>
    <property type="project" value="InterPro"/>
</dbReference>
<dbReference type="OrthoDB" id="9784165at2"/>
<keyword evidence="2 6" id="KW-0597">Phosphoprotein</keyword>
<feature type="modified residue" description="FMN phosphoryl threonine" evidence="6">
    <location>
        <position position="201"/>
    </location>
</feature>
<dbReference type="PIRSF" id="PIRSF006091">
    <property type="entry name" value="E_trnsport_RnfG"/>
    <property type="match status" value="1"/>
</dbReference>
<protein>
    <recommendedName>
        <fullName evidence="6">Ion-translocating oxidoreductase complex subunit G</fullName>
        <ecNumber evidence="6">7.-.-.-</ecNumber>
    </recommendedName>
    <alternativeName>
        <fullName evidence="6">Rnf electron transport complex subunit G</fullName>
    </alternativeName>
</protein>
<evidence type="ECO:0000256" key="1">
    <source>
        <dbReference type="ARBA" id="ARBA00022448"/>
    </source>
</evidence>
<name>A0A5Q0BF78_9GAMM</name>
<dbReference type="SMART" id="SM00900">
    <property type="entry name" value="FMN_bind"/>
    <property type="match status" value="1"/>
</dbReference>
<keyword evidence="1 6" id="KW-0813">Transport</keyword>
<keyword evidence="6 7" id="KW-1133">Transmembrane helix</keyword>
<dbReference type="NCBIfam" id="NF002519">
    <property type="entry name" value="PRK01908.1"/>
    <property type="match status" value="1"/>
</dbReference>
<accession>A0A5Q0BF78</accession>
<dbReference type="Proteomes" id="UP000325755">
    <property type="component" value="Chromosome"/>
</dbReference>
<evidence type="ECO:0000259" key="8">
    <source>
        <dbReference type="SMART" id="SM00900"/>
    </source>
</evidence>
<keyword evidence="10" id="KW-1185">Reference proteome</keyword>
<reference evidence="9 10" key="1">
    <citation type="submission" date="2019-09" db="EMBL/GenBank/DDBJ databases">
        <title>Ecophysiology of the spiral-shaped methanotroph Methylospira mobilis as revealed by the complete genome sequence.</title>
        <authorList>
            <person name="Oshkin I.Y."/>
            <person name="Dedysh S.N."/>
            <person name="Miroshnikov K."/>
            <person name="Danilova O.V."/>
            <person name="Hakobyan A."/>
            <person name="Liesack W."/>
        </authorList>
    </citation>
    <scope>NUCLEOTIDE SEQUENCE [LARGE SCALE GENOMIC DNA]</scope>
    <source>
        <strain evidence="9 10">Shm1</strain>
    </source>
</reference>
<organism evidence="9 10">
    <name type="scientific">Candidatus Methylospira mobilis</name>
    <dbReference type="NCBI Taxonomy" id="1808979"/>
    <lineage>
        <taxon>Bacteria</taxon>
        <taxon>Pseudomonadati</taxon>
        <taxon>Pseudomonadota</taxon>
        <taxon>Gammaproteobacteria</taxon>
        <taxon>Methylococcales</taxon>
        <taxon>Methylococcaceae</taxon>
        <taxon>Candidatus Methylospira</taxon>
    </lineage>
</organism>
<comment type="cofactor">
    <cofactor evidence="6">
        <name>FMN</name>
        <dbReference type="ChEBI" id="CHEBI:58210"/>
    </cofactor>
</comment>
<comment type="similarity">
    <text evidence="6">Belongs to the RnfG family.</text>
</comment>
<dbReference type="InParanoid" id="A0A5Q0BF78"/>
<keyword evidence="5 6" id="KW-0249">Electron transport</keyword>
<dbReference type="InterPro" id="IPR010209">
    <property type="entry name" value="Ion_transpt_RnfG/RsxG"/>
</dbReference>
<keyword evidence="6 7" id="KW-0812">Transmembrane</keyword>
<comment type="subcellular location">
    <subcellularLocation>
        <location evidence="6">Cell inner membrane</location>
        <topology evidence="6">Single-pass membrane protein</topology>
    </subcellularLocation>
</comment>
<comment type="function">
    <text evidence="6">Part of a membrane-bound complex that couples electron transfer with translocation of ions across the membrane.</text>
</comment>
<dbReference type="EMBL" id="CP044205">
    <property type="protein sequence ID" value="QFY42480.1"/>
    <property type="molecule type" value="Genomic_DNA"/>
</dbReference>
<evidence type="ECO:0000256" key="2">
    <source>
        <dbReference type="ARBA" id="ARBA00022553"/>
    </source>
</evidence>
<dbReference type="RefSeq" id="WP_153248476.1">
    <property type="nucleotide sequence ID" value="NZ_CP044205.1"/>
</dbReference>
<dbReference type="Pfam" id="PF04205">
    <property type="entry name" value="FMN_bind"/>
    <property type="match status" value="1"/>
</dbReference>
<dbReference type="GO" id="GO:0022900">
    <property type="term" value="P:electron transport chain"/>
    <property type="evidence" value="ECO:0007669"/>
    <property type="project" value="UniProtKB-UniRule"/>
</dbReference>
<dbReference type="KEGG" id="mmob:F6R98_07460"/>
<evidence type="ECO:0000256" key="3">
    <source>
        <dbReference type="ARBA" id="ARBA00022630"/>
    </source>
</evidence>
<sequence length="234" mass="25690">MSAGIAKSRAVLQSYWLWLKEKSRHPELLRQRLDYQAYLLAAAGFIASLFLGLVDLSTYKSIETRQQEDVQATLSQVLPETLYDNKLLESVVSIPGSGPARPVQVYVARKNGQFSGAAFRYTATGGYSGVIGLMIGVSAKNEILGVRVINHAETPGLGDKIELQKSSWILSFNGRTLENTTRSQWGVRKDGGDFDQFAGATITPRAVVRGVHSGLEFFEKYKPMLDAEPAPPPQ</sequence>
<proteinExistence type="inferred from homology"/>
<dbReference type="NCBIfam" id="TIGR01947">
    <property type="entry name" value="rnfG"/>
    <property type="match status" value="1"/>
</dbReference>
<evidence type="ECO:0000256" key="6">
    <source>
        <dbReference type="HAMAP-Rule" id="MF_00479"/>
    </source>
</evidence>
<dbReference type="AlphaFoldDB" id="A0A5Q0BF78"/>
<evidence type="ECO:0000313" key="10">
    <source>
        <dbReference type="Proteomes" id="UP000325755"/>
    </source>
</evidence>
<dbReference type="InterPro" id="IPR007329">
    <property type="entry name" value="FMN-bd"/>
</dbReference>
<evidence type="ECO:0000313" key="9">
    <source>
        <dbReference type="EMBL" id="QFY42480.1"/>
    </source>
</evidence>
<gene>
    <name evidence="9" type="primary">rsxG</name>
    <name evidence="6" type="synonym">rnfG</name>
    <name evidence="9" type="ORF">F6R98_07460</name>
</gene>
<keyword evidence="3 6" id="KW-0285">Flavoprotein</keyword>
<keyword evidence="6" id="KW-1278">Translocase</keyword>